<dbReference type="InterPro" id="IPR036020">
    <property type="entry name" value="WW_dom_sf"/>
</dbReference>
<accession>A0A1V9ZGY6</accession>
<protein>
    <recommendedName>
        <fullName evidence="2">WW domain-containing protein</fullName>
    </recommendedName>
</protein>
<reference evidence="3 4" key="1">
    <citation type="journal article" date="2014" name="Genome Biol. Evol.">
        <title>The secreted proteins of Achlya hypogyna and Thraustotheca clavata identify the ancestral oomycete secretome and reveal gene acquisitions by horizontal gene transfer.</title>
        <authorList>
            <person name="Misner I."/>
            <person name="Blouin N."/>
            <person name="Leonard G."/>
            <person name="Richards T.A."/>
            <person name="Lane C.E."/>
        </authorList>
    </citation>
    <scope>NUCLEOTIDE SEQUENCE [LARGE SCALE GENOMIC DNA]</scope>
    <source>
        <strain evidence="3 4">ATCC 48635</strain>
    </source>
</reference>
<dbReference type="EMBL" id="JNBR01000120">
    <property type="protein sequence ID" value="OQR97254.1"/>
    <property type="molecule type" value="Genomic_DNA"/>
</dbReference>
<evidence type="ECO:0000313" key="4">
    <source>
        <dbReference type="Proteomes" id="UP000243579"/>
    </source>
</evidence>
<feature type="region of interest" description="Disordered" evidence="1">
    <location>
        <begin position="122"/>
        <end position="141"/>
    </location>
</feature>
<dbReference type="OrthoDB" id="75905at2759"/>
<keyword evidence="4" id="KW-1185">Reference proteome</keyword>
<sequence>MDDDDAVKQSEITPGEYTRPIEVDTVKQPFVFEGESFWDAEEDEHRPSNDFDYWGMVVEDTATYYFEYATGRTQWEPPAHLVYHDTYQVLLWDATEQWFYVYDYKHGTSRWLDHFGDLREDGAAPGEDCQSQGTAPSPRAL</sequence>
<proteinExistence type="predicted"/>
<organism evidence="3 4">
    <name type="scientific">Achlya hypogyna</name>
    <name type="common">Oomycete</name>
    <name type="synonym">Protoachlya hypogyna</name>
    <dbReference type="NCBI Taxonomy" id="1202772"/>
    <lineage>
        <taxon>Eukaryota</taxon>
        <taxon>Sar</taxon>
        <taxon>Stramenopiles</taxon>
        <taxon>Oomycota</taxon>
        <taxon>Saprolegniomycetes</taxon>
        <taxon>Saprolegniales</taxon>
        <taxon>Achlyaceae</taxon>
        <taxon>Achlya</taxon>
    </lineage>
</organism>
<dbReference type="AlphaFoldDB" id="A0A1V9ZGY6"/>
<evidence type="ECO:0000256" key="1">
    <source>
        <dbReference type="SAM" id="MobiDB-lite"/>
    </source>
</evidence>
<comment type="caution">
    <text evidence="3">The sequence shown here is derived from an EMBL/GenBank/DDBJ whole genome shotgun (WGS) entry which is preliminary data.</text>
</comment>
<dbReference type="Proteomes" id="UP000243579">
    <property type="component" value="Unassembled WGS sequence"/>
</dbReference>
<dbReference type="InterPro" id="IPR001202">
    <property type="entry name" value="WW_dom"/>
</dbReference>
<feature type="domain" description="WW" evidence="2">
    <location>
        <begin position="54"/>
        <end position="80"/>
    </location>
</feature>
<evidence type="ECO:0000313" key="3">
    <source>
        <dbReference type="EMBL" id="OQR97254.1"/>
    </source>
</evidence>
<dbReference type="PROSITE" id="PS50020">
    <property type="entry name" value="WW_DOMAIN_2"/>
    <property type="match status" value="1"/>
</dbReference>
<gene>
    <name evidence="3" type="ORF">ACHHYP_12348</name>
</gene>
<dbReference type="PROSITE" id="PS01159">
    <property type="entry name" value="WW_DOMAIN_1"/>
    <property type="match status" value="1"/>
</dbReference>
<name>A0A1V9ZGY6_ACHHY</name>
<evidence type="ECO:0000259" key="2">
    <source>
        <dbReference type="PROSITE" id="PS50020"/>
    </source>
</evidence>
<dbReference type="SUPFAM" id="SSF51045">
    <property type="entry name" value="WW domain"/>
    <property type="match status" value="1"/>
</dbReference>